<keyword evidence="1" id="KW-0472">Membrane</keyword>
<keyword evidence="1" id="KW-1133">Transmembrane helix</keyword>
<dbReference type="AlphaFoldDB" id="A0A552U7D0"/>
<keyword evidence="1" id="KW-0812">Transmembrane</keyword>
<sequence length="155" mass="16073">MYAAAANSLPSIAAPATGARFTPLELRVLRLAASGSERPSTSVEPGYRRVARRIGNVVMARRGSHELADPRLEALRSYGASVALGKSDGLATFYAAGYTAPQAAEVKRFVADAARAAKANPNAARDRMVYASGISIGLASLLGFVGMTGTLLAGY</sequence>
<evidence type="ECO:0000313" key="3">
    <source>
        <dbReference type="Proteomes" id="UP000317894"/>
    </source>
</evidence>
<dbReference type="Proteomes" id="UP000317894">
    <property type="component" value="Unassembled WGS sequence"/>
</dbReference>
<name>A0A552U7D0_9SPHN</name>
<accession>A0A552U7D0</accession>
<keyword evidence="3" id="KW-1185">Reference proteome</keyword>
<organism evidence="2 3">
    <name type="scientific">Glacieibacterium frigidum</name>
    <dbReference type="NCBI Taxonomy" id="2593303"/>
    <lineage>
        <taxon>Bacteria</taxon>
        <taxon>Pseudomonadati</taxon>
        <taxon>Pseudomonadota</taxon>
        <taxon>Alphaproteobacteria</taxon>
        <taxon>Sphingomonadales</taxon>
        <taxon>Sphingosinicellaceae</taxon>
        <taxon>Glacieibacterium</taxon>
    </lineage>
</organism>
<evidence type="ECO:0000313" key="2">
    <source>
        <dbReference type="EMBL" id="TRW14125.1"/>
    </source>
</evidence>
<reference evidence="2 3" key="1">
    <citation type="submission" date="2019-07" db="EMBL/GenBank/DDBJ databases">
        <title>Novel species isolated from glacier.</title>
        <authorList>
            <person name="Liu Q."/>
            <person name="Xin Y.-H."/>
        </authorList>
    </citation>
    <scope>NUCLEOTIDE SEQUENCE [LARGE SCALE GENOMIC DNA]</scope>
    <source>
        <strain evidence="2 3">LB1R16</strain>
    </source>
</reference>
<evidence type="ECO:0000256" key="1">
    <source>
        <dbReference type="SAM" id="Phobius"/>
    </source>
</evidence>
<dbReference type="EMBL" id="VJWA01000002">
    <property type="protein sequence ID" value="TRW14125.1"/>
    <property type="molecule type" value="Genomic_DNA"/>
</dbReference>
<dbReference type="RefSeq" id="WP_144237331.1">
    <property type="nucleotide sequence ID" value="NZ_VJWA01000002.1"/>
</dbReference>
<gene>
    <name evidence="2" type="ORF">FMM06_10370</name>
</gene>
<comment type="caution">
    <text evidence="2">The sequence shown here is derived from an EMBL/GenBank/DDBJ whole genome shotgun (WGS) entry which is preliminary data.</text>
</comment>
<proteinExistence type="predicted"/>
<dbReference type="OrthoDB" id="7449825at2"/>
<feature type="transmembrane region" description="Helical" evidence="1">
    <location>
        <begin position="128"/>
        <end position="153"/>
    </location>
</feature>
<protein>
    <submittedName>
        <fullName evidence="2">Uncharacterized protein</fullName>
    </submittedName>
</protein>